<sequence length="195" mass="22575">MADSAAIEREKHMKQLKRRMECWREVILPLNSILLWERSWYPGLIFGITTITFFLIWMLEPAILTIISITLLILALVDYLVPVVLSLLSPVNKWTGQKEKKLNEICQNLSVTILQLQSLWKLLLKTRNDRPNVYYPGIILCLVLCIWIGSTVNNLLLFYIAVSVLLLTPGFRHKGRAMSVSIAYVCEFLFHERQS</sequence>
<dbReference type="InterPro" id="IPR052114">
    <property type="entry name" value="ER_autophagy_membrane_reg"/>
</dbReference>
<dbReference type="AlphaFoldDB" id="A0A6J3KGS2"/>
<feature type="transmembrane region" description="Helical" evidence="5">
    <location>
        <begin position="133"/>
        <end position="149"/>
    </location>
</feature>
<dbReference type="KEGG" id="bvk:117234860"/>
<accession>A0A6J3KGS2</accession>
<protein>
    <submittedName>
        <fullName evidence="8">ADP-ribosylation factor-like protein 6-interacting protein 1</fullName>
    </submittedName>
</protein>
<dbReference type="PANTHER" id="PTHR20952:SF0">
    <property type="entry name" value="ADP-RIBOSYLATION FACTOR-LIKE PROTEIN 6-INTERACTING PROTEIN 1"/>
    <property type="match status" value="1"/>
</dbReference>
<dbReference type="RefSeq" id="XP_033352333.1">
    <property type="nucleotide sequence ID" value="XM_033496442.1"/>
</dbReference>
<name>A0A6J3KGS2_9HYME</name>
<dbReference type="Proteomes" id="UP000504631">
    <property type="component" value="Unplaced"/>
</dbReference>
<dbReference type="GO" id="GO:0016020">
    <property type="term" value="C:membrane"/>
    <property type="evidence" value="ECO:0007669"/>
    <property type="project" value="UniProtKB-SubCell"/>
</dbReference>
<feature type="transmembrane region" description="Helical" evidence="5">
    <location>
        <begin position="155"/>
        <end position="171"/>
    </location>
</feature>
<dbReference type="CTD" id="23204"/>
<reference evidence="8" key="1">
    <citation type="submission" date="2025-08" db="UniProtKB">
        <authorList>
            <consortium name="RefSeq"/>
        </authorList>
    </citation>
    <scope>IDENTIFICATION</scope>
    <source>
        <tissue evidence="8">Muscle</tissue>
    </source>
</reference>
<evidence type="ECO:0000256" key="1">
    <source>
        <dbReference type="ARBA" id="ARBA00004141"/>
    </source>
</evidence>
<evidence type="ECO:0000256" key="3">
    <source>
        <dbReference type="ARBA" id="ARBA00022989"/>
    </source>
</evidence>
<evidence type="ECO:0000313" key="8">
    <source>
        <dbReference type="RefSeq" id="XP_033352333.1"/>
    </source>
</evidence>
<proteinExistence type="predicted"/>
<dbReference type="Pfam" id="PF24456">
    <property type="entry name" value="RHD_RETREG1-3"/>
    <property type="match status" value="1"/>
</dbReference>
<evidence type="ECO:0000259" key="6">
    <source>
        <dbReference type="Pfam" id="PF24456"/>
    </source>
</evidence>
<feature type="transmembrane region" description="Helical" evidence="5">
    <location>
        <begin position="40"/>
        <end position="59"/>
    </location>
</feature>
<keyword evidence="3 5" id="KW-1133">Transmembrane helix</keyword>
<dbReference type="GeneID" id="117234860"/>
<organism evidence="7 8">
    <name type="scientific">Bombus vosnesenskii</name>
    <dbReference type="NCBI Taxonomy" id="207650"/>
    <lineage>
        <taxon>Eukaryota</taxon>
        <taxon>Metazoa</taxon>
        <taxon>Ecdysozoa</taxon>
        <taxon>Arthropoda</taxon>
        <taxon>Hexapoda</taxon>
        <taxon>Insecta</taxon>
        <taxon>Pterygota</taxon>
        <taxon>Neoptera</taxon>
        <taxon>Endopterygota</taxon>
        <taxon>Hymenoptera</taxon>
        <taxon>Apocrita</taxon>
        <taxon>Aculeata</taxon>
        <taxon>Apoidea</taxon>
        <taxon>Anthophila</taxon>
        <taxon>Apidae</taxon>
        <taxon>Bombus</taxon>
        <taxon>Pyrobombus</taxon>
    </lineage>
</organism>
<keyword evidence="2 5" id="KW-0812">Transmembrane</keyword>
<evidence type="ECO:0000256" key="4">
    <source>
        <dbReference type="ARBA" id="ARBA00023136"/>
    </source>
</evidence>
<feature type="domain" description="RETREG1-3/ARL6IP-like N-terminal reticulon-homology" evidence="6">
    <location>
        <begin position="24"/>
        <end position="172"/>
    </location>
</feature>
<evidence type="ECO:0000256" key="5">
    <source>
        <dbReference type="SAM" id="Phobius"/>
    </source>
</evidence>
<dbReference type="PANTHER" id="PTHR20952">
    <property type="entry name" value="ADP-RIBOSYLATION-LIKE FACTOR 6-INTERACTING PROTEIN"/>
    <property type="match status" value="1"/>
</dbReference>
<evidence type="ECO:0000256" key="2">
    <source>
        <dbReference type="ARBA" id="ARBA00022692"/>
    </source>
</evidence>
<evidence type="ECO:0000313" key="7">
    <source>
        <dbReference type="Proteomes" id="UP000504631"/>
    </source>
</evidence>
<gene>
    <name evidence="8" type="primary">LOC117234860</name>
</gene>
<keyword evidence="7" id="KW-1185">Reference proteome</keyword>
<dbReference type="GO" id="GO:0005783">
    <property type="term" value="C:endoplasmic reticulum"/>
    <property type="evidence" value="ECO:0007669"/>
    <property type="project" value="UniProtKB-ARBA"/>
</dbReference>
<comment type="subcellular location">
    <subcellularLocation>
        <location evidence="1">Membrane</location>
        <topology evidence="1">Multi-pass membrane protein</topology>
    </subcellularLocation>
</comment>
<keyword evidence="4 5" id="KW-0472">Membrane</keyword>
<dbReference type="InterPro" id="IPR057282">
    <property type="entry name" value="RETREG1-3-like_RHD"/>
</dbReference>
<feature type="transmembrane region" description="Helical" evidence="5">
    <location>
        <begin position="65"/>
        <end position="88"/>
    </location>
</feature>